<reference evidence="2" key="1">
    <citation type="submission" date="2022-05" db="EMBL/GenBank/DDBJ databases">
        <title>Comparative Genomics of Spacecraft Associated Microbes.</title>
        <authorList>
            <person name="Tran M.T."/>
            <person name="Wright A."/>
            <person name="Seuylemezian A."/>
            <person name="Eisen J."/>
            <person name="Coil D."/>
        </authorList>
    </citation>
    <scope>NUCLEOTIDE SEQUENCE</scope>
    <source>
        <strain evidence="2">214.1.1</strain>
    </source>
</reference>
<proteinExistence type="predicted"/>
<keyword evidence="1" id="KW-0472">Membrane</keyword>
<dbReference type="AlphaFoldDB" id="A0A9X2DRS3"/>
<keyword evidence="1" id="KW-0812">Transmembrane</keyword>
<comment type="caution">
    <text evidence="2">The sequence shown here is derived from an EMBL/GenBank/DDBJ whole genome shotgun (WGS) entry which is preliminary data.</text>
</comment>
<organism evidence="2 3">
    <name type="scientific">Halalkalibacter oceani</name>
    <dbReference type="NCBI Taxonomy" id="1653776"/>
    <lineage>
        <taxon>Bacteria</taxon>
        <taxon>Bacillati</taxon>
        <taxon>Bacillota</taxon>
        <taxon>Bacilli</taxon>
        <taxon>Bacillales</taxon>
        <taxon>Bacillaceae</taxon>
        <taxon>Halalkalibacter</taxon>
    </lineage>
</organism>
<accession>A0A9X2DRS3</accession>
<protein>
    <submittedName>
        <fullName evidence="2">Uncharacterized protein</fullName>
    </submittedName>
</protein>
<sequence length="58" mass="6597">MNLAGLAFLSSTLFKITGIILIVLSLWELREGKNKKKYLVFMLTGLFLYLWLANALCC</sequence>
<feature type="transmembrane region" description="Helical" evidence="1">
    <location>
        <begin position="6"/>
        <end position="26"/>
    </location>
</feature>
<dbReference type="EMBL" id="JAMBOL010000011">
    <property type="protein sequence ID" value="MCM3714960.1"/>
    <property type="molecule type" value="Genomic_DNA"/>
</dbReference>
<evidence type="ECO:0000313" key="3">
    <source>
        <dbReference type="Proteomes" id="UP001139179"/>
    </source>
</evidence>
<feature type="transmembrane region" description="Helical" evidence="1">
    <location>
        <begin position="38"/>
        <end position="56"/>
    </location>
</feature>
<gene>
    <name evidence="2" type="ORF">M3202_12800</name>
</gene>
<evidence type="ECO:0000313" key="2">
    <source>
        <dbReference type="EMBL" id="MCM3714960.1"/>
    </source>
</evidence>
<dbReference type="RefSeq" id="WP_251223729.1">
    <property type="nucleotide sequence ID" value="NZ_JAMBOL010000011.1"/>
</dbReference>
<name>A0A9X2DRS3_9BACI</name>
<dbReference type="Proteomes" id="UP001139179">
    <property type="component" value="Unassembled WGS sequence"/>
</dbReference>
<evidence type="ECO:0000256" key="1">
    <source>
        <dbReference type="SAM" id="Phobius"/>
    </source>
</evidence>
<keyword evidence="3" id="KW-1185">Reference proteome</keyword>
<keyword evidence="1" id="KW-1133">Transmembrane helix</keyword>